<dbReference type="InterPro" id="IPR024317">
    <property type="entry name" value="Dynein_heavy_chain_D4_dom"/>
</dbReference>
<evidence type="ECO:0000313" key="19">
    <source>
        <dbReference type="EMBL" id="WAW84827.1"/>
    </source>
</evidence>
<dbReference type="InterPro" id="IPR042219">
    <property type="entry name" value="AAA_lid_11_sf"/>
</dbReference>
<dbReference type="InterPro" id="IPR004273">
    <property type="entry name" value="Dynein_heavy_D6_P-loop"/>
</dbReference>
<dbReference type="Pfam" id="PF12780">
    <property type="entry name" value="AAA_8"/>
    <property type="match status" value="1"/>
</dbReference>
<dbReference type="InterPro" id="IPR035699">
    <property type="entry name" value="AAA_6"/>
</dbReference>
<dbReference type="Gene3D" id="1.10.8.1220">
    <property type="match status" value="1"/>
</dbReference>
<dbReference type="FunFam" id="3.20.180.20:FF:000003">
    <property type="entry name" value="Dynein heavy chain 12, axonemal"/>
    <property type="match status" value="1"/>
</dbReference>
<dbReference type="Gene3D" id="1.10.8.720">
    <property type="entry name" value="Region D6 of dynein motor"/>
    <property type="match status" value="1"/>
</dbReference>
<evidence type="ECO:0000256" key="17">
    <source>
        <dbReference type="SAM" id="MobiDB-lite"/>
    </source>
</evidence>
<feature type="region of interest" description="Disordered" evidence="17">
    <location>
        <begin position="1"/>
        <end position="33"/>
    </location>
</feature>
<feature type="compositionally biased region" description="Basic residues" evidence="17">
    <location>
        <begin position="428"/>
        <end position="440"/>
    </location>
</feature>
<evidence type="ECO:0000256" key="1">
    <source>
        <dbReference type="ARBA" id="ARBA00004230"/>
    </source>
</evidence>
<dbReference type="Pfam" id="PF08393">
    <property type="entry name" value="DHC_N2"/>
    <property type="match status" value="1"/>
</dbReference>
<dbReference type="Gene3D" id="3.20.180.20">
    <property type="entry name" value="Dynein heavy chain, N-terminal domain 2"/>
    <property type="match status" value="1"/>
</dbReference>
<dbReference type="Pfam" id="PF17857">
    <property type="entry name" value="AAA_lid_1"/>
    <property type="match status" value="1"/>
</dbReference>
<keyword evidence="15" id="KW-0966">Cell projection</keyword>
<evidence type="ECO:0000256" key="10">
    <source>
        <dbReference type="ARBA" id="ARBA00023017"/>
    </source>
</evidence>
<dbReference type="Pfam" id="PF17852">
    <property type="entry name" value="Dynein_AAA_lid"/>
    <property type="match status" value="1"/>
</dbReference>
<comment type="subcellular location">
    <subcellularLocation>
        <location evidence="1">Cell projection</location>
        <location evidence="1">Cilium</location>
        <location evidence="1">Flagellum</location>
    </subcellularLocation>
    <subcellularLocation>
        <location evidence="2">Cytoplasm</location>
        <location evidence="2">Cytoskeleton</location>
        <location evidence="2">Cilium axoneme</location>
    </subcellularLocation>
</comment>
<name>A0A9F1U404_HALDU</name>
<keyword evidence="10" id="KW-0243">Dynein</keyword>
<dbReference type="GO" id="GO:0003341">
    <property type="term" value="P:cilium movement"/>
    <property type="evidence" value="ECO:0007669"/>
    <property type="project" value="UniProtKB-ARBA"/>
</dbReference>
<feature type="domain" description="AAA+ ATPase" evidence="18">
    <location>
        <begin position="1670"/>
        <end position="1809"/>
    </location>
</feature>
<feature type="coiled-coil region" evidence="16">
    <location>
        <begin position="3148"/>
        <end position="3213"/>
    </location>
</feature>
<dbReference type="SUPFAM" id="SSF52540">
    <property type="entry name" value="P-loop containing nucleoside triphosphate hydrolases"/>
    <property type="match status" value="4"/>
</dbReference>
<dbReference type="Gene3D" id="1.20.920.30">
    <property type="match status" value="1"/>
</dbReference>
<dbReference type="InterPro" id="IPR027417">
    <property type="entry name" value="P-loop_NTPase"/>
</dbReference>
<feature type="compositionally biased region" description="Basic and acidic residues" evidence="17">
    <location>
        <begin position="325"/>
        <end position="344"/>
    </location>
</feature>
<dbReference type="FunFam" id="1.20.58.1120:FF:000005">
    <property type="entry name" value="Dynein, axonemal, heavy chain 12"/>
    <property type="match status" value="1"/>
</dbReference>
<dbReference type="GO" id="GO:0005874">
    <property type="term" value="C:microtubule"/>
    <property type="evidence" value="ECO:0007669"/>
    <property type="project" value="UniProtKB-KW"/>
</dbReference>
<evidence type="ECO:0000256" key="7">
    <source>
        <dbReference type="ARBA" id="ARBA00022741"/>
    </source>
</evidence>
<feature type="domain" description="AAA+ ATPase" evidence="18">
    <location>
        <begin position="2323"/>
        <end position="2470"/>
    </location>
</feature>
<dbReference type="Gene3D" id="3.40.50.300">
    <property type="entry name" value="P-loop containing nucleotide triphosphate hydrolases"/>
    <property type="match status" value="5"/>
</dbReference>
<keyword evidence="4" id="KW-0963">Cytoplasm</keyword>
<keyword evidence="13" id="KW-0505">Motor protein</keyword>
<dbReference type="FunFam" id="3.40.50.300:FF:001328">
    <property type="entry name" value="Dynein heavy chain 6, axonemal"/>
    <property type="match status" value="1"/>
</dbReference>
<dbReference type="Pfam" id="PF12775">
    <property type="entry name" value="AAA_7"/>
    <property type="match status" value="1"/>
</dbReference>
<dbReference type="FunFam" id="3.40.50.300:FF:002141">
    <property type="entry name" value="Dynein heavy chain"/>
    <property type="match status" value="1"/>
</dbReference>
<evidence type="ECO:0000256" key="14">
    <source>
        <dbReference type="ARBA" id="ARBA00023212"/>
    </source>
</evidence>
<feature type="compositionally biased region" description="Basic and acidic residues" evidence="17">
    <location>
        <begin position="7"/>
        <end position="20"/>
    </location>
</feature>
<dbReference type="FunFam" id="3.40.50.300:FF:000223">
    <property type="entry name" value="Dynein heavy chain 3, axonemal"/>
    <property type="match status" value="1"/>
</dbReference>
<feature type="coiled-coil region" evidence="16">
    <location>
        <begin position="2972"/>
        <end position="3000"/>
    </location>
</feature>
<dbReference type="InterPro" id="IPR035706">
    <property type="entry name" value="AAA_9"/>
</dbReference>
<dbReference type="GO" id="GO:0030286">
    <property type="term" value="C:dynein complex"/>
    <property type="evidence" value="ECO:0007669"/>
    <property type="project" value="UniProtKB-KW"/>
</dbReference>
<comment type="similarity">
    <text evidence="3">Belongs to the dynein heavy chain family.</text>
</comment>
<evidence type="ECO:0000256" key="3">
    <source>
        <dbReference type="ARBA" id="ARBA00008887"/>
    </source>
</evidence>
<keyword evidence="9" id="KW-0282">Flagellum</keyword>
<evidence type="ECO:0000256" key="2">
    <source>
        <dbReference type="ARBA" id="ARBA00004430"/>
    </source>
</evidence>
<dbReference type="InterPro" id="IPR041228">
    <property type="entry name" value="Dynein_C"/>
</dbReference>
<dbReference type="InterPro" id="IPR043157">
    <property type="entry name" value="Dynein_AAA1S"/>
</dbReference>
<keyword evidence="12" id="KW-0969">Cilium</keyword>
<dbReference type="Pfam" id="PF12777">
    <property type="entry name" value="MT"/>
    <property type="match status" value="1"/>
</dbReference>
<accession>A0A9F1U404</accession>
<dbReference type="Pfam" id="PF03028">
    <property type="entry name" value="Dynein_heavy"/>
    <property type="match status" value="1"/>
</dbReference>
<dbReference type="Pfam" id="PF12774">
    <property type="entry name" value="AAA_6"/>
    <property type="match status" value="1"/>
</dbReference>
<dbReference type="InterPro" id="IPR013602">
    <property type="entry name" value="Dynein_heavy_linker"/>
</dbReference>
<dbReference type="Gene3D" id="1.10.287.2620">
    <property type="match status" value="1"/>
</dbReference>
<evidence type="ECO:0000256" key="11">
    <source>
        <dbReference type="ARBA" id="ARBA00023054"/>
    </source>
</evidence>
<feature type="coiled-coil region" evidence="16">
    <location>
        <begin position="1071"/>
        <end position="1098"/>
    </location>
</feature>
<dbReference type="Pfam" id="PF18198">
    <property type="entry name" value="AAA_lid_11"/>
    <property type="match status" value="1"/>
</dbReference>
<dbReference type="Gene3D" id="1.20.920.20">
    <property type="match status" value="1"/>
</dbReference>
<dbReference type="PANTHER" id="PTHR22878">
    <property type="entry name" value="DYNEIN HEAVY CHAIN 6, AXONEMAL-LIKE-RELATED"/>
    <property type="match status" value="1"/>
</dbReference>
<reference evidence="19" key="1">
    <citation type="submission" date="2022-03" db="EMBL/GenBank/DDBJ databases">
        <authorList>
            <person name="Mikhailov K."/>
            <person name="Kravchuk O."/>
            <person name="Lyupina Y."/>
            <person name="Adameyko K."/>
        </authorList>
    </citation>
    <scope>NUCLEOTIDE SEQUENCE</scope>
</reference>
<dbReference type="FunFam" id="1.10.472.130:FF:000006">
    <property type="entry name" value="Dynein axonemal heavy chain 1"/>
    <property type="match status" value="1"/>
</dbReference>
<evidence type="ECO:0000256" key="9">
    <source>
        <dbReference type="ARBA" id="ARBA00022846"/>
    </source>
</evidence>
<keyword evidence="14" id="KW-0206">Cytoskeleton</keyword>
<gene>
    <name evidence="19" type="primary">DNAH1</name>
</gene>
<dbReference type="FunFam" id="1.20.920.20:FF:000006">
    <property type="entry name" value="Dynein, axonemal, heavy chain 6"/>
    <property type="match status" value="1"/>
</dbReference>
<dbReference type="FunFam" id="1.20.1270.280:FF:000001">
    <property type="entry name" value="dynein heavy chain 7, axonemal"/>
    <property type="match status" value="1"/>
</dbReference>
<dbReference type="Gene3D" id="1.10.8.710">
    <property type="match status" value="1"/>
</dbReference>
<dbReference type="FunFam" id="3.10.490.20:FF:000001">
    <property type="entry name" value="dynein heavy chain 7, axonemal"/>
    <property type="match status" value="1"/>
</dbReference>
<dbReference type="InterPro" id="IPR043160">
    <property type="entry name" value="Dynein_C_barrel"/>
</dbReference>
<keyword evidence="7" id="KW-0547">Nucleotide-binding</keyword>
<evidence type="ECO:0000259" key="18">
    <source>
        <dbReference type="SMART" id="SM00382"/>
    </source>
</evidence>
<evidence type="ECO:0000256" key="13">
    <source>
        <dbReference type="ARBA" id="ARBA00023175"/>
    </source>
</evidence>
<keyword evidence="8" id="KW-0067">ATP-binding</keyword>
<dbReference type="InterPro" id="IPR042228">
    <property type="entry name" value="Dynein_linker_3"/>
</dbReference>
<dbReference type="GO" id="GO:0051959">
    <property type="term" value="F:dynein light intermediate chain binding"/>
    <property type="evidence" value="ECO:0007669"/>
    <property type="project" value="InterPro"/>
</dbReference>
<evidence type="ECO:0000256" key="15">
    <source>
        <dbReference type="ARBA" id="ARBA00023273"/>
    </source>
</evidence>
<evidence type="ECO:0000256" key="4">
    <source>
        <dbReference type="ARBA" id="ARBA00022490"/>
    </source>
</evidence>
<dbReference type="EMBL" id="OM982418">
    <property type="protein sequence ID" value="WAW84827.1"/>
    <property type="molecule type" value="mRNA"/>
</dbReference>
<dbReference type="Pfam" id="PF18199">
    <property type="entry name" value="Dynein_C"/>
    <property type="match status" value="1"/>
</dbReference>
<dbReference type="FunFam" id="3.40.50.300:FF:000362">
    <property type="entry name" value="Dynein, axonemal, heavy chain 6"/>
    <property type="match status" value="1"/>
</dbReference>
<feature type="region of interest" description="Disordered" evidence="17">
    <location>
        <begin position="325"/>
        <end position="440"/>
    </location>
</feature>
<dbReference type="GO" id="GO:0005930">
    <property type="term" value="C:axoneme"/>
    <property type="evidence" value="ECO:0007669"/>
    <property type="project" value="UniProtKB-SubCell"/>
</dbReference>
<dbReference type="InterPro" id="IPR003593">
    <property type="entry name" value="AAA+_ATPase"/>
</dbReference>
<dbReference type="FunFam" id="1.10.8.710:FF:000004">
    <property type="entry name" value="Dynein axonemal heavy chain 6"/>
    <property type="match status" value="1"/>
</dbReference>
<dbReference type="Gene3D" id="6.10.140.1060">
    <property type="match status" value="1"/>
</dbReference>
<evidence type="ECO:0000256" key="8">
    <source>
        <dbReference type="ARBA" id="ARBA00022840"/>
    </source>
</evidence>
<evidence type="ECO:0000256" key="5">
    <source>
        <dbReference type="ARBA" id="ARBA00022701"/>
    </source>
</evidence>
<feature type="region of interest" description="Disordered" evidence="17">
    <location>
        <begin position="160"/>
        <end position="187"/>
    </location>
</feature>
<proteinExistence type="evidence at transcript level"/>
<dbReference type="Pfam" id="PF12781">
    <property type="entry name" value="AAA_9"/>
    <property type="match status" value="1"/>
</dbReference>
<keyword evidence="11 16" id="KW-0175">Coiled coil</keyword>
<evidence type="ECO:0000256" key="6">
    <source>
        <dbReference type="ARBA" id="ARBA00022737"/>
    </source>
</evidence>
<feature type="compositionally biased region" description="Polar residues" evidence="17">
    <location>
        <begin position="178"/>
        <end position="187"/>
    </location>
</feature>
<dbReference type="FunFam" id="1.20.140.100:FF:000004">
    <property type="entry name" value="Dynein axonemal heavy chain 6"/>
    <property type="match status" value="1"/>
</dbReference>
<dbReference type="Gene3D" id="1.20.58.1120">
    <property type="match status" value="1"/>
</dbReference>
<dbReference type="Gene3D" id="3.10.490.20">
    <property type="match status" value="1"/>
</dbReference>
<feature type="compositionally biased region" description="Basic and acidic residues" evidence="17">
    <location>
        <begin position="164"/>
        <end position="175"/>
    </location>
</feature>
<feature type="compositionally biased region" description="Polar residues" evidence="17">
    <location>
        <begin position="382"/>
        <end position="393"/>
    </location>
</feature>
<dbReference type="InterPro" id="IPR041466">
    <property type="entry name" value="Dynein_AAA5_ext"/>
</dbReference>
<dbReference type="GO" id="GO:0005524">
    <property type="term" value="F:ATP binding"/>
    <property type="evidence" value="ECO:0007669"/>
    <property type="project" value="UniProtKB-KW"/>
</dbReference>
<protein>
    <submittedName>
        <fullName evidence="19">Axonemal dynein heavy chain 1</fullName>
    </submittedName>
</protein>
<dbReference type="GO" id="GO:0045505">
    <property type="term" value="F:dynein intermediate chain binding"/>
    <property type="evidence" value="ECO:0007669"/>
    <property type="project" value="InterPro"/>
</dbReference>
<sequence length="4358" mass="494227">MSSRPGTRKDTSRGRRDLLKSRATATTRLGTGNRGFYSEIVTPGSKDRILDPLEGPNVSQNVIAKSKRTSHLPPVSQFTVPDSFDELLKSQIHGPTTQLISAKDFAKRSWNPKVQVAFDTQSGMTPRKLEIERRKRDYTQQNLSTLLVSQGVVLDCIIPPKQKKIPDSPQKKEAPPDQISSKQNKRPTLSFQPFLPLEIFDDTDCDCRTPEEWIALGLEEGGERKFVPAQAFLPSMASLLGEGNAEEVGGAVRPHPPQGDLPSDRRISSARRLLVSRSSSSTSLLTAVPDHEWTSVGVLDYNPSTKRFLVKRVNVPDKFFEKKKMTEDGEALKKSESEERKSGIEEGDGEETAVGAQDQPGSSPKQGSSSLLEGEEKRRDGSNTPSANTSSDKPITADSSEDNLGSTTGSDSSSPPSPNGNTDPKLRTNQKKKNLLSRKRFTPYDTEDHLEYWVPRIHLMFQAEDPRVFAQRLHRAYRMREATESCLRYNLYVDCMPVDTVADMSTEGIKKISQLAKSLTKLKSDSLSEVSSKLVKEINLDFQRSQNRMLFDRTVARQPQTFHYVAVPQETPQVVPAKGMCQDVPKFAYQDTRNQFQFLTLFTSKPAIEVVVHTRSECSKVTGLNLFHTSGGKPLKIDDFKTMQEQANNQVQTYLDCTWIPQLKHLIQSGLMDVDKGWFNIHEDSWDVYLCSKLKRLMELVRYAMQDALRALIEKSLQAFLAMVQDACVVCLGVPRDYLWEGDLVHSPFVPINGPLFALDLLIDSSGVHFSADLGDFELMLVQVFDRGIQVTQKIPRLERMIMDRLFWPQFPELLESVGDQEGHVCQMRARVAEFIRHALVPLKAYAVQFRPFIPLANTSASAFIEEFTAEDKTTSQVRTEIDKYLKQKNHIEATFPPIVIIGPFYVLVETLRVQLSKKCKELSNSLLEYMVKRLKVETDEICAEFRDISRKLFDRPNAIEDLTEQRDYMKTIPEFVSNTQERINQAMINFDLVEDYCYPLSNEGFDARWTTLGWPHKIQEQIDNCDDQLSQDEERFQKNLANDQSAFEDRLDTLQMVVAGFSGHTDLSKAQEIRNDVRRVTNNMKECQQLAQKYNQRERLFGLPVTQYDKASKLAKDFEPYKNLWNTAADWGRYHETWMNDSLVNIDPDIMATNVNGAYKTIHKCSKFFKDIPALRDVSQEVKDKIEEFKPHIPLIQGLRNPGMRNRHWEQLSSDLGMNIRPKQSLTFAKCLEIGLQNHTDEIATVGEIAGKEYAIEQALEKMEAEWDPIDLEIIAYKETGTFIMRTGEETSQQLDDHIVMTQAMSFSPYKKPFEMRIATWENKLRVTQDVMEEWATCQRSWLYLEPIFSSDDINRQLPVEGKRYQTMERIWRKIMNSATQNSKMIALCSDAKLLDNLKECNKLLEQVQKGLSDYLETKRSAFPRFYFLSDDELLEILSQTKDPTAVQPHLRKCFENIAKLKFEEDLRISQMFSGDGEMVPFHEELYPKGNVEDWLLQVEVVMKSSLRKILGDSLENYTQVPRTTWVLGWPGQIVIAGCQVFWTKEVTEALHKNEVTALSVHLISQLGDLVSLVRGKLKKMERAIMSALIVIEVHARDVVLKMVEEDVKNVNDFEWIGQLRYYWENELLIRAVNAEFVYGYEYLGNTGRLVITPLTDRCYLTLTGALHLKFGGAPAGPAGTGKTETVKDLAKAMAVQCVVFNCSDQLDFMAMGKFFKGLASSGAWACFDEFNRIDIEVLSVVAQQITTIQQAQQQRLERFMFEGVEIMLKCSCSVFITMNPGYAGRTELPDNLKALFRPVAMMVPNYAMIAEISLYSFGFSSAKVLSKKIVTTFKLSSEQLSSQYHYDFGMRAVKTVISAAGNLKRENPEMNEELIVLRAVRDVNVPKFLQDDLKLFRGIVSDLFPRIKEEPVDYGELKVSISKQIKEMGLDDTEDFVNKCIQLYETTVVRHGLMLVGPTMSGKTMCYNVLKNALSSLKGSMAPSDSVYELIHTYVLNPKSITMGQLYGEFDAMTHEWTDGILSSLVRGGNAADNSDKRWYLFDGPVDAIWIENMNTVLDDNKKLCLTSGEIIKLSESMTMMFEVQDLAVASPATVSRCGMVYLEPRIIGLQPFVQCWLRTIPEEVAKFTDKLQTLFDLFLVPCIDFVRKNCKEIVPTVNGNLTFSVTRILDCFFKHFVPKEGEAIPKEKLQALPQIIEPWFIFAIIWSVGATCYATGKVKFNIFIREKLKECNVALAIPDEGLVYDYQIQDGGLFSTLDKKGGDDEEEEKSKGQVKICWIGWMEKLGEYTVDPMAPFSDIIVPTLDNVRSSYLIGLLLESSKQVLCVGPTGTGKTLTSANKLIKYMPDKYMSDFITFSARTSANQTQDIIDSKLDKRRKGVFGPPLGKKYIFFVDDLNMPAVEVYGAQPPIELLRQWLDHRGWYDRKAIGQFRNLVDINFMCAMGPPGGGRNPITPRFTRHFNHLSFTELEDTSKFRIFAAILGSWLGRSTLSGAKDLTGQIVNATISVYNTIATELLPTPAKSHYTFNLRDLSKVFQGILMVDSSSVKELSSVLRLWYHELCRVFEDRLVSREDRDWFQKMVISKLDAFGVTESEVVNQDPVLYGDFMNPSADVKKYEEIADHQKMKRTADEFLEDYNQVTTAQMKLELFMDALKHVTRISRIVRQPLGNALLLGVGGSGRQSLTRLSSHMADYDCFQIELAKNYGVAEWREDVKTVLLKAGLDDKQIVFLFSDTQIKSEVFLEDINNVLNSGDVPNIYALEDLDRIYHNMKPAVLDAGLQPTKSNLFSTYTKRVRSNIHMVICMSPLGEIFRSRLRQFPSLVTCCTIDWFSEWPDEALRSVARTFLGELPELDSPEVIEGLVGMCVEIHQLVDRKSTQYKAELSRHNYVTPTSYLELLSLFSKLLKLKKAEVSSARSRNKTGLDKLLATGEQVAVLQAELEIMHPELEKAQVETEETMEQIQKDTIVANDTKEIVSKEEKEAKKKAEESLAIQQDAERDLAEALPALDAALASLKSLNKNDVVEVRALQHPPLGVKLVIDAVCIMKEIKPRKVAGEKLGTKVDDYWDNGKIMLQDPPKFLKSLFDYDKDNIQDAVIQKIQPYIDNEEFMPEAIARVSKACTSLCQWVRAMHKYHFVSKGVAPKRAALEGANRSLEETKKTLAKAKAGLQEIADRISGLQKKYEECVAKKQDLAERCDVCSARLERAEKLIGGLADEKIRWGEAVTVFDQELINVVGDVLISAGSVAYLGPFTGKYRNSMVTMIQDKMTERGVPHTKGASLVSILSDPVKIRSWQIAGLPKDALSVENGVIVYFSRKWPLFIDPQGQANKWVKNLEKEKGLDVLKLTDKDFLRSLENAVRFGKPCLLENVKEELDPALEPILLKQTFKQAGSLVIKLGDSVIPYHDDFKFYITTKMPNPHYTPEISTKVTLMNFTLSPGGLEDQLLGIVVAEERPDLEEAKNQLIVSNAKMKQELKQIEDEILFRLSNSEGNPVDDIELIRALEASKVKSQEIEAKVQIADKTEKDIDVTRSKYIPVAVRTQILFFCTTDLANIDPMYQYSLEWFISIFLGSIHNAEASENLDGRIFNINEYFTFSLYSNVCRSLFEKHKLLFSFLLCVRILMNDNKIDMNEWRYLISGGTVASKKLPNPASDWLSDRSWSEVLTLAALSKFTTFAEEFSQHVEGFKVIFDSTDPHREALPGHWDAELNSFQKLLSLKCIRPDKITNAMQDYVSQQLGQKFIEPQTADLSIAFKDSGPKSALIFILSAGTDPADDLYKFAEKMKFSKKLTSISLGQGQGPIAESMMKEAIDRGRWVFFQNCHLAPSWMPSLERLIEQINPDTVHRDFRLWLTSMPSPKFPVPILQNGSKLTLEPPRGVKANLLKSFTGFTDDFLTGNSKGKDFKYLLLSLCIFHGITLERRKFGALGFNIPYGFTDGDLRICISQLNMFLDEYEEIPFKVLKYTAGHINYGGRVTDDWDRRCIMNILDGYYNPKVMDVEYKFSESGTYHQIDPLEANHKKYMDYIKSLPINDNPELFGLHDNANITFAQNETFALLTGLLQLQPKQSSGGGVSREEVVEKTAKGILEKVPKPIPLDPVAEKFPVKYEESMNTVLVQEVIRYSRLLTVIHQSSSDLLKALKGLVVMSQSLETMADSLYNNTVPELWADKAYPSLKPLASWVLDLIDRMSFIQKWISDGIPSAFWISGFFFPQAFLTGTLQNFARKEVISIDTITFSFTVVTDPHQKLTQRPENGCYIYGLFVEGARWDMTNFVLSESRPKELYTDMPVMWLVPTANRIQPSDGIYMCPVYKTLTRAGTLSTTGHSTNYVIAVEVPSRKDQMHWIKRGVALLCALDY</sequence>
<feature type="compositionally biased region" description="Low complexity" evidence="17">
    <location>
        <begin position="402"/>
        <end position="423"/>
    </location>
</feature>
<dbReference type="GO" id="GO:0008569">
    <property type="term" value="F:minus-end-directed microtubule motor activity"/>
    <property type="evidence" value="ECO:0007669"/>
    <property type="project" value="InterPro"/>
</dbReference>
<evidence type="ECO:0000256" key="12">
    <source>
        <dbReference type="ARBA" id="ARBA00023069"/>
    </source>
</evidence>
<dbReference type="FunFam" id="1.20.920.30:FF:000005">
    <property type="entry name" value="Dynein, axonemal, heavy chain 2"/>
    <property type="match status" value="1"/>
</dbReference>
<dbReference type="GO" id="GO:0031514">
    <property type="term" value="C:motile cilium"/>
    <property type="evidence" value="ECO:0007669"/>
    <property type="project" value="UniProtKB-SubCell"/>
</dbReference>
<dbReference type="FunFam" id="3.40.50.300:FF:000044">
    <property type="entry name" value="Dynein heavy chain 5, axonemal"/>
    <property type="match status" value="1"/>
</dbReference>
<dbReference type="Gene3D" id="1.10.472.130">
    <property type="match status" value="1"/>
</dbReference>
<dbReference type="FunFam" id="1.10.287.2620:FF:000001">
    <property type="entry name" value="Cytoplasmic dynein heavy chain 1"/>
    <property type="match status" value="1"/>
</dbReference>
<feature type="compositionally biased region" description="Low complexity" evidence="17">
    <location>
        <begin position="359"/>
        <end position="372"/>
    </location>
</feature>
<keyword evidence="6" id="KW-0677">Repeat</keyword>
<dbReference type="InterPro" id="IPR041658">
    <property type="entry name" value="AAA_lid_11"/>
</dbReference>
<dbReference type="PANTHER" id="PTHR22878:SF73">
    <property type="entry name" value="DYNEIN AXONEMAL HEAVY CHAIN 1"/>
    <property type="match status" value="1"/>
</dbReference>
<dbReference type="Gene3D" id="1.20.140.100">
    <property type="entry name" value="Dynein heavy chain, N-terminal domain 2"/>
    <property type="match status" value="1"/>
</dbReference>
<dbReference type="InterPro" id="IPR042222">
    <property type="entry name" value="Dynein_2_N"/>
</dbReference>
<dbReference type="SMART" id="SM00382">
    <property type="entry name" value="AAA"/>
    <property type="match status" value="2"/>
</dbReference>
<keyword evidence="5" id="KW-0493">Microtubule</keyword>
<dbReference type="FunFam" id="1.10.8.720:FF:000001">
    <property type="entry name" value="dynein heavy chain 7, axonemal"/>
    <property type="match status" value="1"/>
</dbReference>
<dbReference type="InterPro" id="IPR026983">
    <property type="entry name" value="DHC"/>
</dbReference>
<evidence type="ECO:0000256" key="16">
    <source>
        <dbReference type="SAM" id="Coils"/>
    </source>
</evidence>
<dbReference type="InterPro" id="IPR041589">
    <property type="entry name" value="DNAH3_AAA_lid_1"/>
</dbReference>
<dbReference type="FunFam" id="1.10.8.1220:FF:000001">
    <property type="entry name" value="Dynein axonemal heavy chain 5"/>
    <property type="match status" value="1"/>
</dbReference>
<dbReference type="InterPro" id="IPR024743">
    <property type="entry name" value="Dynein_HC_stalk"/>
</dbReference>
<organism evidence="19">
    <name type="scientific">Halisarca dujardinii</name>
    <name type="common">Dujardin's slime sponge</name>
    <dbReference type="NCBI Taxonomy" id="2583056"/>
    <lineage>
        <taxon>Eukaryota</taxon>
        <taxon>Metazoa</taxon>
        <taxon>Porifera</taxon>
        <taxon>Demospongiae</taxon>
        <taxon>Verongimorpha</taxon>
        <taxon>Chondrillida</taxon>
        <taxon>Halisarcidae</taxon>
        <taxon>Halisarca</taxon>
    </lineage>
</organism>
<dbReference type="Gene3D" id="1.20.1270.280">
    <property type="match status" value="1"/>
</dbReference>